<name>A0A2T4Z3L0_9BACL</name>
<gene>
    <name evidence="3" type="ORF">C8J48_2793</name>
</gene>
<dbReference type="EMBL" id="PZZP01000002">
    <property type="protein sequence ID" value="PTM56471.1"/>
    <property type="molecule type" value="Genomic_DNA"/>
</dbReference>
<evidence type="ECO:0000313" key="4">
    <source>
        <dbReference type="Proteomes" id="UP000241639"/>
    </source>
</evidence>
<dbReference type="InterPro" id="IPR022770">
    <property type="entry name" value="IucA/IucC-like_C"/>
</dbReference>
<dbReference type="Proteomes" id="UP000241639">
    <property type="component" value="Unassembled WGS sequence"/>
</dbReference>
<comment type="caution">
    <text evidence="3">The sequence shown here is derived from an EMBL/GenBank/DDBJ whole genome shotgun (WGS) entry which is preliminary data.</text>
</comment>
<evidence type="ECO:0000313" key="3">
    <source>
        <dbReference type="EMBL" id="PTM56471.1"/>
    </source>
</evidence>
<dbReference type="GO" id="GO:0051537">
    <property type="term" value="F:2 iron, 2 sulfur cluster binding"/>
    <property type="evidence" value="ECO:0007669"/>
    <property type="project" value="InterPro"/>
</dbReference>
<dbReference type="Pfam" id="PF06276">
    <property type="entry name" value="FhuF"/>
    <property type="match status" value="1"/>
</dbReference>
<evidence type="ECO:0000259" key="1">
    <source>
        <dbReference type="Pfam" id="PF06276"/>
    </source>
</evidence>
<reference evidence="3 4" key="1">
    <citation type="submission" date="2018-04" db="EMBL/GenBank/DDBJ databases">
        <title>Genomic Encyclopedia of Archaeal and Bacterial Type Strains, Phase II (KMG-II): from individual species to whole genera.</title>
        <authorList>
            <person name="Goeker M."/>
        </authorList>
    </citation>
    <scope>NUCLEOTIDE SEQUENCE [LARGE SCALE GENOMIC DNA]</scope>
    <source>
        <strain evidence="3 4">DSM 45169</strain>
    </source>
</reference>
<dbReference type="GO" id="GO:0003824">
    <property type="term" value="F:catalytic activity"/>
    <property type="evidence" value="ECO:0007669"/>
    <property type="project" value="UniProtKB-ARBA"/>
</dbReference>
<organism evidence="3 4">
    <name type="scientific">Desmospora activa DSM 45169</name>
    <dbReference type="NCBI Taxonomy" id="1121389"/>
    <lineage>
        <taxon>Bacteria</taxon>
        <taxon>Bacillati</taxon>
        <taxon>Bacillota</taxon>
        <taxon>Bacilli</taxon>
        <taxon>Bacillales</taxon>
        <taxon>Thermoactinomycetaceae</taxon>
        <taxon>Desmospora</taxon>
    </lineage>
</organism>
<dbReference type="Pfam" id="PF11575">
    <property type="entry name" value="FhuF_C"/>
    <property type="match status" value="1"/>
</dbReference>
<sequence>MMTSLQLDTASLEKRFAWSFETEAPSNNTFAASLLNPSDRDRLLRMWQERIGTQEWSVAASMLFKRYTALLMPGWLFALSRLDQAITVTPERWALRFGEGWDVSLVLPTEPAVTVPSSADERPLWRQLAVRAFFHDHLAPVIHAFSDHLSPSVCWESARLYLYHYYESWEREAESIQVQKQLQDDLHFLIDRNNPWIDGRTPNPLSIPFRLVKLPEEPDQSMRVRRTCCLYYRLPDAICCTTCPRRKHEWLTDGQPLPSKKEAGGK</sequence>
<proteinExistence type="predicted"/>
<feature type="domain" description="Aerobactin siderophore biosynthesis IucA/IucC-like C-terminal" evidence="1">
    <location>
        <begin position="61"/>
        <end position="183"/>
    </location>
</feature>
<feature type="domain" description="Ferric siderophore reductase C-terminal" evidence="2">
    <location>
        <begin position="225"/>
        <end position="245"/>
    </location>
</feature>
<dbReference type="OrthoDB" id="5870636at2"/>
<dbReference type="InterPro" id="IPR024726">
    <property type="entry name" value="FhuF_C"/>
</dbReference>
<keyword evidence="4" id="KW-1185">Reference proteome</keyword>
<dbReference type="AlphaFoldDB" id="A0A2T4Z3L0"/>
<evidence type="ECO:0000259" key="2">
    <source>
        <dbReference type="Pfam" id="PF11575"/>
    </source>
</evidence>
<accession>A0A2T4Z3L0</accession>
<protein>
    <submittedName>
        <fullName evidence="3">Siderophore-iron reductase FhuF</fullName>
    </submittedName>
</protein>